<reference evidence="1 2" key="1">
    <citation type="submission" date="2019-07" db="EMBL/GenBank/DDBJ databases">
        <title>Annotation for the trematode Paragonimus westermani.</title>
        <authorList>
            <person name="Choi Y.-J."/>
        </authorList>
    </citation>
    <scope>NUCLEOTIDE SEQUENCE [LARGE SCALE GENOMIC DNA]</scope>
    <source>
        <strain evidence="1">180907_Pwestermani</strain>
    </source>
</reference>
<keyword evidence="2" id="KW-1185">Reference proteome</keyword>
<dbReference type="PANTHER" id="PTHR13400">
    <property type="entry name" value="CHEMOKINE C-C MOTIF RECEPTOR 1"/>
    <property type="match status" value="1"/>
</dbReference>
<dbReference type="OrthoDB" id="9977011at2759"/>
<dbReference type="PANTHER" id="PTHR13400:SF4">
    <property type="entry name" value="COILED-COIL DOMAIN-CONTAINING PROTEIN 28A-LIKE PROTEIN"/>
    <property type="match status" value="1"/>
</dbReference>
<dbReference type="EMBL" id="JTDF01002345">
    <property type="protein sequence ID" value="KAF8568899.1"/>
    <property type="molecule type" value="Genomic_DNA"/>
</dbReference>
<dbReference type="Proteomes" id="UP000699462">
    <property type="component" value="Unassembled WGS sequence"/>
</dbReference>
<organism evidence="1 2">
    <name type="scientific">Paragonimus westermani</name>
    <dbReference type="NCBI Taxonomy" id="34504"/>
    <lineage>
        <taxon>Eukaryota</taxon>
        <taxon>Metazoa</taxon>
        <taxon>Spiralia</taxon>
        <taxon>Lophotrochozoa</taxon>
        <taxon>Platyhelminthes</taxon>
        <taxon>Trematoda</taxon>
        <taxon>Digenea</taxon>
        <taxon>Plagiorchiida</taxon>
        <taxon>Troglotremata</taxon>
        <taxon>Troglotrematidae</taxon>
        <taxon>Paragonimus</taxon>
    </lineage>
</organism>
<dbReference type="AlphaFoldDB" id="A0A8T0DLU5"/>
<evidence type="ECO:0000313" key="1">
    <source>
        <dbReference type="EMBL" id="KAF8568899.1"/>
    </source>
</evidence>
<accession>A0A8T0DLU5</accession>
<evidence type="ECO:0000313" key="2">
    <source>
        <dbReference type="Proteomes" id="UP000699462"/>
    </source>
</evidence>
<gene>
    <name evidence="1" type="ORF">P879_06545</name>
</gene>
<proteinExistence type="predicted"/>
<name>A0A8T0DLU5_9TREM</name>
<sequence length="176" mass="20089">MSHESAGQCKKDEYRKPFIFFHDPFVFEAVNTGKESTPAVHVEDLHLMESRLLKLLDDFNSDNMLSFGPNCPYEKLNAIRDKQEELMRLHFEQDKKLHNTIDSSSRRGHKPFQPLISDEGWKTTKANVDNLLSKRLYASGSEMGSASSPILVPRQHVNVDNLHQANRPDLSNPRGS</sequence>
<dbReference type="Pfam" id="PF13270">
    <property type="entry name" value="CCDC28"/>
    <property type="match status" value="1"/>
</dbReference>
<dbReference type="InterPro" id="IPR025271">
    <property type="entry name" value="CCDC28"/>
</dbReference>
<comment type="caution">
    <text evidence="1">The sequence shown here is derived from an EMBL/GenBank/DDBJ whole genome shotgun (WGS) entry which is preliminary data.</text>
</comment>
<protein>
    <submittedName>
        <fullName evidence="1">Uncharacterized protein</fullName>
    </submittedName>
</protein>